<evidence type="ECO:0000313" key="2">
    <source>
        <dbReference type="EMBL" id="VDM95184.1"/>
    </source>
</evidence>
<dbReference type="EMBL" id="UYYF01000017">
    <property type="protein sequence ID" value="VDM95184.1"/>
    <property type="molecule type" value="Genomic_DNA"/>
</dbReference>
<dbReference type="InterPro" id="IPR036910">
    <property type="entry name" value="HMG_box_dom_sf"/>
</dbReference>
<dbReference type="InterPro" id="IPR006640">
    <property type="entry name" value="SprT-like_domain"/>
</dbReference>
<dbReference type="STRING" id="103827.A0A3P7JVR7"/>
<dbReference type="SMART" id="SM00731">
    <property type="entry name" value="SprT"/>
    <property type="match status" value="1"/>
</dbReference>
<gene>
    <name evidence="2" type="ORF">TCLT_LOCUS278</name>
</gene>
<organism evidence="2 3">
    <name type="scientific">Thelazia callipaeda</name>
    <name type="common">Oriental eyeworm</name>
    <name type="synonym">Parasitic nematode</name>
    <dbReference type="NCBI Taxonomy" id="103827"/>
    <lineage>
        <taxon>Eukaryota</taxon>
        <taxon>Metazoa</taxon>
        <taxon>Ecdysozoa</taxon>
        <taxon>Nematoda</taxon>
        <taxon>Chromadorea</taxon>
        <taxon>Rhabditida</taxon>
        <taxon>Spirurina</taxon>
        <taxon>Spiruromorpha</taxon>
        <taxon>Thelazioidea</taxon>
        <taxon>Thelaziidae</taxon>
        <taxon>Thelazia</taxon>
    </lineage>
</organism>
<proteinExistence type="predicted"/>
<keyword evidence="3" id="KW-1185">Reference proteome</keyword>
<dbReference type="AlphaFoldDB" id="A0A3P7JVR7"/>
<dbReference type="GO" id="GO:0005634">
    <property type="term" value="C:nucleus"/>
    <property type="evidence" value="ECO:0007669"/>
    <property type="project" value="TreeGrafter"/>
</dbReference>
<evidence type="ECO:0000259" key="1">
    <source>
        <dbReference type="SMART" id="SM00731"/>
    </source>
</evidence>
<dbReference type="Proteomes" id="UP000276776">
    <property type="component" value="Unassembled WGS sequence"/>
</dbReference>
<sequence>MFQTRQDKDETFLLALSPNGPPHFEAENYKKAKFSQIRQDLTKKLFNIYCRRCFDDKVNDWNKRLRSTAGRCRCQSNGNAKVELSIKVCDTPERLRDTLLHEMCHAAVWVIDNIRKGGHGPAWKYWVNRCQKVFPSLPLIKRCHTYKINAKYLYICNGCGIKRHSKSLDISHKICGICNGRFTLHRHDGKKPSDKATSAFAQFVKEKYKEERKPGVKHAETMKILSQRFKQVNFLYLEKM</sequence>
<dbReference type="PANTHER" id="PTHR23099">
    <property type="entry name" value="TRANSCRIPTIONAL REGULATOR"/>
    <property type="match status" value="1"/>
</dbReference>
<protein>
    <recommendedName>
        <fullName evidence="1">SprT-like domain-containing protein</fullName>
    </recommendedName>
</protein>
<evidence type="ECO:0000313" key="3">
    <source>
        <dbReference type="Proteomes" id="UP000276776"/>
    </source>
</evidence>
<dbReference type="Pfam" id="PF10263">
    <property type="entry name" value="SprT-like"/>
    <property type="match status" value="1"/>
</dbReference>
<dbReference type="CDD" id="cd00084">
    <property type="entry name" value="HMG-box_SF"/>
    <property type="match status" value="1"/>
</dbReference>
<reference evidence="2 3" key="1">
    <citation type="submission" date="2018-11" db="EMBL/GenBank/DDBJ databases">
        <authorList>
            <consortium name="Pathogen Informatics"/>
        </authorList>
    </citation>
    <scope>NUCLEOTIDE SEQUENCE [LARGE SCALE GENOMIC DNA]</scope>
</reference>
<dbReference type="GO" id="GO:0006974">
    <property type="term" value="P:DNA damage response"/>
    <property type="evidence" value="ECO:0007669"/>
    <property type="project" value="UniProtKB-ARBA"/>
</dbReference>
<dbReference type="PANTHER" id="PTHR23099:SF0">
    <property type="entry name" value="GERM CELL NUCLEAR ACIDIC PROTEIN"/>
    <property type="match status" value="1"/>
</dbReference>
<name>A0A3P7JVR7_THECL</name>
<dbReference type="SUPFAM" id="SSF47095">
    <property type="entry name" value="HMG-box"/>
    <property type="match status" value="1"/>
</dbReference>
<feature type="domain" description="SprT-like" evidence="1">
    <location>
        <begin position="39"/>
        <end position="185"/>
    </location>
</feature>
<dbReference type="OrthoDB" id="20772at2759"/>
<accession>A0A3P7JVR7</accession>